<evidence type="ECO:0000313" key="1">
    <source>
        <dbReference type="EMBL" id="TWT51558.1"/>
    </source>
</evidence>
<dbReference type="Gene3D" id="3.40.1260.10">
    <property type="entry name" value="DsrEFH-like"/>
    <property type="match status" value="1"/>
</dbReference>
<dbReference type="PANTHER" id="PTHR37691:SF1">
    <property type="entry name" value="BLR3518 PROTEIN"/>
    <property type="match status" value="1"/>
</dbReference>
<protein>
    <submittedName>
        <fullName evidence="1">DsrE/DsrF-like family protein</fullName>
    </submittedName>
</protein>
<gene>
    <name evidence="1" type="ORF">CA85_52510</name>
</gene>
<dbReference type="AlphaFoldDB" id="A0A5C5WLL1"/>
<dbReference type="PANTHER" id="PTHR37691">
    <property type="entry name" value="BLR3518 PROTEIN"/>
    <property type="match status" value="1"/>
</dbReference>
<proteinExistence type="predicted"/>
<keyword evidence="2" id="KW-1185">Reference proteome</keyword>
<dbReference type="InterPro" id="IPR027396">
    <property type="entry name" value="DsrEFH-like"/>
</dbReference>
<comment type="caution">
    <text evidence="1">The sequence shown here is derived from an EMBL/GenBank/DDBJ whole genome shotgun (WGS) entry which is preliminary data.</text>
</comment>
<dbReference type="SUPFAM" id="SSF75169">
    <property type="entry name" value="DsrEFH-like"/>
    <property type="match status" value="1"/>
</dbReference>
<dbReference type="Proteomes" id="UP000318053">
    <property type="component" value="Unassembled WGS sequence"/>
</dbReference>
<dbReference type="Pfam" id="PF02635">
    <property type="entry name" value="DsrE"/>
    <property type="match status" value="1"/>
</dbReference>
<organism evidence="1 2">
    <name type="scientific">Allorhodopirellula solitaria</name>
    <dbReference type="NCBI Taxonomy" id="2527987"/>
    <lineage>
        <taxon>Bacteria</taxon>
        <taxon>Pseudomonadati</taxon>
        <taxon>Planctomycetota</taxon>
        <taxon>Planctomycetia</taxon>
        <taxon>Pirellulales</taxon>
        <taxon>Pirellulaceae</taxon>
        <taxon>Allorhodopirellula</taxon>
    </lineage>
</organism>
<evidence type="ECO:0000313" key="2">
    <source>
        <dbReference type="Proteomes" id="UP000318053"/>
    </source>
</evidence>
<dbReference type="InterPro" id="IPR003787">
    <property type="entry name" value="Sulphur_relay_DsrE/F-like"/>
</dbReference>
<dbReference type="EMBL" id="SJPK01000049">
    <property type="protein sequence ID" value="TWT51558.1"/>
    <property type="molecule type" value="Genomic_DNA"/>
</dbReference>
<reference evidence="1 2" key="1">
    <citation type="submission" date="2019-02" db="EMBL/GenBank/DDBJ databases">
        <title>Deep-cultivation of Planctomycetes and their phenomic and genomic characterization uncovers novel biology.</title>
        <authorList>
            <person name="Wiegand S."/>
            <person name="Jogler M."/>
            <person name="Boedeker C."/>
            <person name="Pinto D."/>
            <person name="Vollmers J."/>
            <person name="Rivas-Marin E."/>
            <person name="Kohn T."/>
            <person name="Peeters S.H."/>
            <person name="Heuer A."/>
            <person name="Rast P."/>
            <person name="Oberbeckmann S."/>
            <person name="Bunk B."/>
            <person name="Jeske O."/>
            <person name="Meyerdierks A."/>
            <person name="Storesund J.E."/>
            <person name="Kallscheuer N."/>
            <person name="Luecker S."/>
            <person name="Lage O.M."/>
            <person name="Pohl T."/>
            <person name="Merkel B.J."/>
            <person name="Hornburger P."/>
            <person name="Mueller R.-W."/>
            <person name="Bruemmer F."/>
            <person name="Labrenz M."/>
            <person name="Spormann A.M."/>
            <person name="Op Den Camp H."/>
            <person name="Overmann J."/>
            <person name="Amann R."/>
            <person name="Jetten M.S.M."/>
            <person name="Mascher T."/>
            <person name="Medema M.H."/>
            <person name="Devos D.P."/>
            <person name="Kaster A.-K."/>
            <person name="Ovreas L."/>
            <person name="Rohde M."/>
            <person name="Galperin M.Y."/>
            <person name="Jogler C."/>
        </authorList>
    </citation>
    <scope>NUCLEOTIDE SEQUENCE [LARGE SCALE GENOMIC DNA]</scope>
    <source>
        <strain evidence="1 2">CA85</strain>
    </source>
</reference>
<name>A0A5C5WLL1_9BACT</name>
<sequence>MKEGVLEPLFKAARIANLYAQAGVGPKQGMQLALVLHGDATKAALSNTGYQQHFGQEKNPNLPLIQQLTQAGVKVFVCGQALAHHKYALEKVTSSVTVTDSAASVNVNKQLDGFAYLPFH</sequence>
<accession>A0A5C5WLL1</accession>